<dbReference type="Pfam" id="PF00561">
    <property type="entry name" value="Abhydrolase_1"/>
    <property type="match status" value="1"/>
</dbReference>
<dbReference type="PRINTS" id="PR00111">
    <property type="entry name" value="ABHYDROLASE"/>
</dbReference>
<keyword evidence="1 3" id="KW-0378">Hydrolase</keyword>
<organism evidence="3 4">
    <name type="scientific">Acidipropionibacterium jensenii</name>
    <dbReference type="NCBI Taxonomy" id="1749"/>
    <lineage>
        <taxon>Bacteria</taxon>
        <taxon>Bacillati</taxon>
        <taxon>Actinomycetota</taxon>
        <taxon>Actinomycetes</taxon>
        <taxon>Propionibacteriales</taxon>
        <taxon>Propionibacteriaceae</taxon>
        <taxon>Acidipropionibacterium</taxon>
    </lineage>
</organism>
<evidence type="ECO:0000256" key="1">
    <source>
        <dbReference type="ARBA" id="ARBA00022801"/>
    </source>
</evidence>
<dbReference type="RefSeq" id="WP_097798755.1">
    <property type="nucleotide sequence ID" value="NZ_CP025570.1"/>
</dbReference>
<gene>
    <name evidence="3" type="ORF">C0Z10_05870</name>
</gene>
<dbReference type="PANTHER" id="PTHR46118">
    <property type="entry name" value="PROTEIN ABHD11"/>
    <property type="match status" value="1"/>
</dbReference>
<dbReference type="GO" id="GO:0016787">
    <property type="term" value="F:hydrolase activity"/>
    <property type="evidence" value="ECO:0007669"/>
    <property type="project" value="UniProtKB-KW"/>
</dbReference>
<dbReference type="Proteomes" id="UP000285875">
    <property type="component" value="Chromosome"/>
</dbReference>
<dbReference type="KEGG" id="aji:C0Z10_05870"/>
<evidence type="ECO:0000313" key="4">
    <source>
        <dbReference type="Proteomes" id="UP000285875"/>
    </source>
</evidence>
<feature type="domain" description="AB hydrolase-1" evidence="2">
    <location>
        <begin position="21"/>
        <end position="260"/>
    </location>
</feature>
<dbReference type="EMBL" id="CP025570">
    <property type="protein sequence ID" value="AZZ39351.1"/>
    <property type="molecule type" value="Genomic_DNA"/>
</dbReference>
<dbReference type="AlphaFoldDB" id="A0A3T0RZC5"/>
<dbReference type="SUPFAM" id="SSF53474">
    <property type="entry name" value="alpha/beta-Hydrolases"/>
    <property type="match status" value="1"/>
</dbReference>
<evidence type="ECO:0000259" key="2">
    <source>
        <dbReference type="Pfam" id="PF00561"/>
    </source>
</evidence>
<dbReference type="InterPro" id="IPR029058">
    <property type="entry name" value="AB_hydrolase_fold"/>
</dbReference>
<proteinExistence type="predicted"/>
<dbReference type="InterPro" id="IPR000073">
    <property type="entry name" value="AB_hydrolase_1"/>
</dbReference>
<evidence type="ECO:0000313" key="3">
    <source>
        <dbReference type="EMBL" id="AZZ39351.1"/>
    </source>
</evidence>
<dbReference type="Gene3D" id="3.40.50.1820">
    <property type="entry name" value="alpha/beta hydrolase"/>
    <property type="match status" value="1"/>
</dbReference>
<sequence length="275" mass="30818">MTPTPATTELHATTIGNGAETVVWCHGVFGQGKNFTRVAKDLVATDRDRWRCVLLDLPNHGRSGWTSEISYPQMAASVARSIREHSPDRPVHLLGHSMGGKVAMRTALDSPELLASLVVVDMAPVVSPLNLRFDPLTRAMEALDLSSLRTRTQAEAQMSVGVPDPVIRQFLLQNLRHDVHAPAGHQWHWQMNLDLLASQMDQVAQWPDTRGRHWDGPVLWISGKDSHYVHPEHQAAMAALFPRVQRVRVKNAGHWVHADQPEVFVQVLHRFLENV</sequence>
<dbReference type="PANTHER" id="PTHR46118:SF4">
    <property type="entry name" value="PROTEIN ABHD11"/>
    <property type="match status" value="1"/>
</dbReference>
<accession>A0A3T0RZC5</accession>
<name>A0A3T0RZC5_9ACTN</name>
<protein>
    <submittedName>
        <fullName evidence="3">Alpha/beta hydrolase</fullName>
    </submittedName>
</protein>
<reference evidence="4" key="1">
    <citation type="submission" date="2017-12" db="EMBL/GenBank/DDBJ databases">
        <title>Whole genome sequencing of Acidipropionibacterium jensenii strains JS279 and JS280.</title>
        <authorList>
            <person name="Deptula P."/>
            <person name="Laine P."/>
            <person name="Smolander O.-P."/>
            <person name="Paulin L."/>
            <person name="Auvinen P."/>
            <person name="Varmanen P."/>
        </authorList>
    </citation>
    <scope>NUCLEOTIDE SEQUENCE [LARGE SCALE GENOMIC DNA]</scope>
    <source>
        <strain evidence="4">JS280</strain>
    </source>
</reference>